<name>A0A8T1WA92_9STRA</name>
<evidence type="ECO:0000313" key="5">
    <source>
        <dbReference type="Proteomes" id="UP000694044"/>
    </source>
</evidence>
<protein>
    <recommendedName>
        <fullName evidence="6">TKL protein kinase</fullName>
    </recommendedName>
</protein>
<evidence type="ECO:0000256" key="1">
    <source>
        <dbReference type="SAM" id="MobiDB-lite"/>
    </source>
</evidence>
<reference evidence="4" key="1">
    <citation type="submission" date="2021-02" db="EMBL/GenBank/DDBJ databases">
        <authorList>
            <person name="Palmer J.M."/>
        </authorList>
    </citation>
    <scope>NUCLEOTIDE SEQUENCE</scope>
    <source>
        <strain evidence="4">SCRP734</strain>
    </source>
</reference>
<evidence type="ECO:0000256" key="2">
    <source>
        <dbReference type="SAM" id="Phobius"/>
    </source>
</evidence>
<feature type="transmembrane region" description="Helical" evidence="2">
    <location>
        <begin position="214"/>
        <end position="237"/>
    </location>
</feature>
<evidence type="ECO:0000313" key="4">
    <source>
        <dbReference type="EMBL" id="KAG7390922.1"/>
    </source>
</evidence>
<keyword evidence="2" id="KW-0812">Transmembrane</keyword>
<feature type="signal peptide" evidence="3">
    <location>
        <begin position="1"/>
        <end position="20"/>
    </location>
</feature>
<evidence type="ECO:0000256" key="3">
    <source>
        <dbReference type="SAM" id="SignalP"/>
    </source>
</evidence>
<comment type="caution">
    <text evidence="4">The sequence shown here is derived from an EMBL/GenBank/DDBJ whole genome shotgun (WGS) entry which is preliminary data.</text>
</comment>
<dbReference type="Proteomes" id="UP000694044">
    <property type="component" value="Unassembled WGS sequence"/>
</dbReference>
<dbReference type="EMBL" id="JAGDFM010000026">
    <property type="protein sequence ID" value="KAG7390922.1"/>
    <property type="molecule type" value="Genomic_DNA"/>
</dbReference>
<feature type="compositionally biased region" description="Low complexity" evidence="1">
    <location>
        <begin position="179"/>
        <end position="202"/>
    </location>
</feature>
<dbReference type="AlphaFoldDB" id="A0A8T1WA92"/>
<keyword evidence="2" id="KW-1133">Transmembrane helix</keyword>
<evidence type="ECO:0008006" key="6">
    <source>
        <dbReference type="Google" id="ProtNLM"/>
    </source>
</evidence>
<proteinExistence type="predicted"/>
<feature type="chain" id="PRO_5035889956" description="TKL protein kinase" evidence="3">
    <location>
        <begin position="21"/>
        <end position="373"/>
    </location>
</feature>
<organism evidence="4 5">
    <name type="scientific">Phytophthora pseudosyringae</name>
    <dbReference type="NCBI Taxonomy" id="221518"/>
    <lineage>
        <taxon>Eukaryota</taxon>
        <taxon>Sar</taxon>
        <taxon>Stramenopiles</taxon>
        <taxon>Oomycota</taxon>
        <taxon>Peronosporomycetes</taxon>
        <taxon>Peronosporales</taxon>
        <taxon>Peronosporaceae</taxon>
        <taxon>Phytophthora</taxon>
    </lineage>
</organism>
<feature type="region of interest" description="Disordered" evidence="1">
    <location>
        <begin position="179"/>
        <end position="205"/>
    </location>
</feature>
<gene>
    <name evidence="4" type="ORF">PHYPSEUDO_006406</name>
</gene>
<keyword evidence="3" id="KW-0732">Signal</keyword>
<accession>A0A8T1WA92</accession>
<keyword evidence="5" id="KW-1185">Reference proteome</keyword>
<sequence>MLRCWTVALVGLFTWRSATSTLMKSSVVYTDAQCEGTPTYVFLVEDAHCATERTACNSNSDGGAGNAQYVFTTCVDTARHDYVADVFQGFSYVMLDLFQDDECTSLSYAQAFLAAGICQRAGSGNDSISSIVRLQSNGSARLQLFEGPTCGGEPSATLRPTASDIAKHTCVGKTGRFYSSARSPSNTSSSSSSTDSSLSSSTEPPGASAGLSTAGIVALVAGSVALALLFVLALFIWRQRSPSTAFEDAASPVDLQAKLNPSYSSDTTERGTMADVHAPRGSSILNRENSAVGALWDDEAIVAVRIPRSKVLVHERISRDGYAEVFKGTFNGQLVTVKSLVPQTRQNIEQTLIALDVGTESIQSTNMNNSRNS</sequence>
<dbReference type="OrthoDB" id="10566365at2759"/>
<keyword evidence="2" id="KW-0472">Membrane</keyword>